<dbReference type="Proteomes" id="UP000287651">
    <property type="component" value="Unassembled WGS sequence"/>
</dbReference>
<keyword evidence="3" id="KW-0067">ATP-binding</keyword>
<gene>
    <name evidence="8" type="ORF">B296_00040829</name>
</gene>
<evidence type="ECO:0000256" key="2">
    <source>
        <dbReference type="ARBA" id="ARBA00022741"/>
    </source>
</evidence>
<feature type="domain" description="RecA family profile 2" evidence="7">
    <location>
        <begin position="37"/>
        <end position="86"/>
    </location>
</feature>
<dbReference type="PANTHER" id="PTHR45900:SF6">
    <property type="entry name" value="DNA REPAIR PROTEIN RECA HOMOLOG 3, MITOCHONDRIAL-RELATED"/>
    <property type="match status" value="1"/>
</dbReference>
<dbReference type="PROSITE" id="PS50163">
    <property type="entry name" value="RECA_3"/>
    <property type="match status" value="1"/>
</dbReference>
<dbReference type="GO" id="GO:0006310">
    <property type="term" value="P:DNA recombination"/>
    <property type="evidence" value="ECO:0007669"/>
    <property type="project" value="UniProtKB-KW"/>
</dbReference>
<dbReference type="InterPro" id="IPR013765">
    <property type="entry name" value="DNA_recomb/repair_RecA"/>
</dbReference>
<evidence type="ECO:0000256" key="4">
    <source>
        <dbReference type="ARBA" id="ARBA00023125"/>
    </source>
</evidence>
<comment type="similarity">
    <text evidence="1">Belongs to the RecA family.</text>
</comment>
<dbReference type="AlphaFoldDB" id="A0A426XJQ6"/>
<keyword evidence="5" id="KW-0233">DNA recombination</keyword>
<evidence type="ECO:0000259" key="7">
    <source>
        <dbReference type="PROSITE" id="PS50163"/>
    </source>
</evidence>
<evidence type="ECO:0000313" key="9">
    <source>
        <dbReference type="Proteomes" id="UP000287651"/>
    </source>
</evidence>
<name>A0A426XJQ6_ENSVE</name>
<dbReference type="GO" id="GO:0006281">
    <property type="term" value="P:DNA repair"/>
    <property type="evidence" value="ECO:0007669"/>
    <property type="project" value="InterPro"/>
</dbReference>
<dbReference type="GO" id="GO:0008094">
    <property type="term" value="F:ATP-dependent activity, acting on DNA"/>
    <property type="evidence" value="ECO:0007669"/>
    <property type="project" value="InterPro"/>
</dbReference>
<keyword evidence="4" id="KW-0238">DNA-binding</keyword>
<keyword evidence="6" id="KW-0732">Signal</keyword>
<evidence type="ECO:0000256" key="6">
    <source>
        <dbReference type="SAM" id="SignalP"/>
    </source>
</evidence>
<protein>
    <recommendedName>
        <fullName evidence="7">RecA family profile 2 domain-containing protein</fullName>
    </recommendedName>
</protein>
<dbReference type="Pfam" id="PF00154">
    <property type="entry name" value="RecA_N"/>
    <property type="match status" value="1"/>
</dbReference>
<keyword evidence="2" id="KW-0547">Nucleotide-binding</keyword>
<dbReference type="Gene3D" id="3.40.50.300">
    <property type="entry name" value="P-loop containing nucleotide triphosphate hydrolases"/>
    <property type="match status" value="1"/>
</dbReference>
<dbReference type="EMBL" id="AMZH03019979">
    <property type="protein sequence ID" value="RRT39682.1"/>
    <property type="molecule type" value="Genomic_DNA"/>
</dbReference>
<dbReference type="GO" id="GO:0003697">
    <property type="term" value="F:single-stranded DNA binding"/>
    <property type="evidence" value="ECO:0007669"/>
    <property type="project" value="InterPro"/>
</dbReference>
<dbReference type="SUPFAM" id="SSF54752">
    <property type="entry name" value="RecA protein, C-terminal domain"/>
    <property type="match status" value="1"/>
</dbReference>
<dbReference type="InterPro" id="IPR020587">
    <property type="entry name" value="RecA_monomer-monomer_interface"/>
</dbReference>
<evidence type="ECO:0000256" key="1">
    <source>
        <dbReference type="ARBA" id="ARBA00009391"/>
    </source>
</evidence>
<dbReference type="InterPro" id="IPR049261">
    <property type="entry name" value="RecA-like_C"/>
</dbReference>
<dbReference type="GO" id="GO:0005524">
    <property type="term" value="F:ATP binding"/>
    <property type="evidence" value="ECO:0007669"/>
    <property type="project" value="UniProtKB-KW"/>
</dbReference>
<comment type="caution">
    <text evidence="8">The sequence shown here is derived from an EMBL/GenBank/DDBJ whole genome shotgun (WGS) entry which is preliminary data.</text>
</comment>
<dbReference type="PANTHER" id="PTHR45900">
    <property type="entry name" value="RECA"/>
    <property type="match status" value="1"/>
</dbReference>
<reference evidence="8 9" key="1">
    <citation type="journal article" date="2014" name="Agronomy (Basel)">
        <title>A Draft Genome Sequence for Ensete ventricosum, the Drought-Tolerant Tree Against Hunger.</title>
        <authorList>
            <person name="Harrison J."/>
            <person name="Moore K.A."/>
            <person name="Paszkiewicz K."/>
            <person name="Jones T."/>
            <person name="Grant M."/>
            <person name="Ambacheew D."/>
            <person name="Muzemil S."/>
            <person name="Studholme D.J."/>
        </authorList>
    </citation>
    <scope>NUCLEOTIDE SEQUENCE [LARGE SCALE GENOMIC DNA]</scope>
</reference>
<feature type="signal peptide" evidence="6">
    <location>
        <begin position="1"/>
        <end position="17"/>
    </location>
</feature>
<dbReference type="Pfam" id="PF21096">
    <property type="entry name" value="RecA_C"/>
    <property type="match status" value="1"/>
</dbReference>
<dbReference type="PRINTS" id="PR00142">
    <property type="entry name" value="RECA"/>
</dbReference>
<evidence type="ECO:0000313" key="8">
    <source>
        <dbReference type="EMBL" id="RRT39682.1"/>
    </source>
</evidence>
<dbReference type="InterPro" id="IPR049428">
    <property type="entry name" value="RecA-like_N"/>
</dbReference>
<evidence type="ECO:0000256" key="3">
    <source>
        <dbReference type="ARBA" id="ARBA00022840"/>
    </source>
</evidence>
<sequence length="154" mass="17176">MLMHVHIFRVMFILCTANSGLAPDCGEQALSLVDTLVRSGSVDVVVVDSTLGSNVFVNIVKNKHAPPFKTAQFELEFGKGISRESEMVELGCKHEFITKRGAFYGFDGKSFRGKDALKRYLMENEGLREELTTKLREKILCNNTDTEDDIVAVV</sequence>
<evidence type="ECO:0000256" key="5">
    <source>
        <dbReference type="ARBA" id="ARBA00023172"/>
    </source>
</evidence>
<dbReference type="InterPro" id="IPR023400">
    <property type="entry name" value="RecA_C_sf"/>
</dbReference>
<accession>A0A426XJQ6</accession>
<dbReference type="InterPro" id="IPR027417">
    <property type="entry name" value="P-loop_NTPase"/>
</dbReference>
<proteinExistence type="inferred from homology"/>
<feature type="chain" id="PRO_5019164170" description="RecA family profile 2 domain-containing protein" evidence="6">
    <location>
        <begin position="18"/>
        <end position="154"/>
    </location>
</feature>
<organism evidence="8 9">
    <name type="scientific">Ensete ventricosum</name>
    <name type="common">Abyssinian banana</name>
    <name type="synonym">Musa ensete</name>
    <dbReference type="NCBI Taxonomy" id="4639"/>
    <lineage>
        <taxon>Eukaryota</taxon>
        <taxon>Viridiplantae</taxon>
        <taxon>Streptophyta</taxon>
        <taxon>Embryophyta</taxon>
        <taxon>Tracheophyta</taxon>
        <taxon>Spermatophyta</taxon>
        <taxon>Magnoliopsida</taxon>
        <taxon>Liliopsida</taxon>
        <taxon>Zingiberales</taxon>
        <taxon>Musaceae</taxon>
        <taxon>Ensete</taxon>
    </lineage>
</organism>